<dbReference type="Gene3D" id="2.40.30.110">
    <property type="entry name" value="Aminomethyltransferase beta-barrel domains"/>
    <property type="match status" value="1"/>
</dbReference>
<comment type="subunit">
    <text evidence="7">The glycine cleavage system is composed of four proteins: P, T, L and H.</text>
</comment>
<dbReference type="PANTHER" id="PTHR43757:SF2">
    <property type="entry name" value="AMINOMETHYLTRANSFERASE, MITOCHONDRIAL"/>
    <property type="match status" value="1"/>
</dbReference>
<dbReference type="FunFam" id="4.10.1250.10:FF:000001">
    <property type="entry name" value="Aminomethyltransferase"/>
    <property type="match status" value="1"/>
</dbReference>
<dbReference type="eggNOG" id="COG0404">
    <property type="taxonomic scope" value="Bacteria"/>
</dbReference>
<dbReference type="PANTHER" id="PTHR43757">
    <property type="entry name" value="AMINOMETHYLTRANSFERASE"/>
    <property type="match status" value="1"/>
</dbReference>
<protein>
    <recommendedName>
        <fullName evidence="2 7">Aminomethyltransferase</fullName>
        <ecNumber evidence="2 7">2.1.2.10</ecNumber>
    </recommendedName>
    <alternativeName>
        <fullName evidence="5 7">Glycine cleavage system T protein</fullName>
    </alternativeName>
</protein>
<dbReference type="HOGENOM" id="CLU_007884_10_2_3"/>
<dbReference type="KEGG" id="csn:Cyast_1000"/>
<evidence type="ECO:0000313" key="11">
    <source>
        <dbReference type="EMBL" id="AFZ46971.1"/>
    </source>
</evidence>
<dbReference type="GO" id="GO:0005960">
    <property type="term" value="C:glycine cleavage complex"/>
    <property type="evidence" value="ECO:0007669"/>
    <property type="project" value="InterPro"/>
</dbReference>
<evidence type="ECO:0000256" key="1">
    <source>
        <dbReference type="ARBA" id="ARBA00008609"/>
    </source>
</evidence>
<dbReference type="SUPFAM" id="SSF103025">
    <property type="entry name" value="Folate-binding domain"/>
    <property type="match status" value="1"/>
</dbReference>
<comment type="similarity">
    <text evidence="1 7">Belongs to the GcvT family.</text>
</comment>
<dbReference type="Proteomes" id="UP000010483">
    <property type="component" value="Chromosome"/>
</dbReference>
<evidence type="ECO:0000256" key="4">
    <source>
        <dbReference type="ARBA" id="ARBA00022679"/>
    </source>
</evidence>
<dbReference type="AlphaFoldDB" id="K9YJ45"/>
<dbReference type="NCBIfam" id="TIGR00528">
    <property type="entry name" value="gcvT"/>
    <property type="match status" value="1"/>
</dbReference>
<dbReference type="Gene3D" id="4.10.1250.10">
    <property type="entry name" value="Aminomethyltransferase fragment"/>
    <property type="match status" value="1"/>
</dbReference>
<dbReference type="InterPro" id="IPR013977">
    <property type="entry name" value="GcvT_C"/>
</dbReference>
<name>K9YJ45_CYASC</name>
<dbReference type="EC" id="2.1.2.10" evidence="2 7"/>
<evidence type="ECO:0000313" key="12">
    <source>
        <dbReference type="Proteomes" id="UP000010483"/>
    </source>
</evidence>
<reference evidence="12" key="1">
    <citation type="journal article" date="2013" name="Proc. Natl. Acad. Sci. U.S.A.">
        <title>Improving the coverage of the cyanobacterial phylum using diversity-driven genome sequencing.</title>
        <authorList>
            <person name="Shih P.M."/>
            <person name="Wu D."/>
            <person name="Latifi A."/>
            <person name="Axen S.D."/>
            <person name="Fewer D.P."/>
            <person name="Talla E."/>
            <person name="Calteau A."/>
            <person name="Cai F."/>
            <person name="Tandeau de Marsac N."/>
            <person name="Rippka R."/>
            <person name="Herdman M."/>
            <person name="Sivonen K."/>
            <person name="Coursin T."/>
            <person name="Laurent T."/>
            <person name="Goodwin L."/>
            <person name="Nolan M."/>
            <person name="Davenport K.W."/>
            <person name="Han C.S."/>
            <person name="Rubin E.M."/>
            <person name="Eisen J.A."/>
            <person name="Woyke T."/>
            <person name="Gugger M."/>
            <person name="Kerfeld C.A."/>
        </authorList>
    </citation>
    <scope>NUCLEOTIDE SEQUENCE [LARGE SCALE GENOMIC DNA]</scope>
    <source>
        <strain evidence="12">ATCC 29140 / PCC 7202</strain>
    </source>
</reference>
<evidence type="ECO:0000256" key="3">
    <source>
        <dbReference type="ARBA" id="ARBA00022576"/>
    </source>
</evidence>
<dbReference type="GO" id="GO:0008483">
    <property type="term" value="F:transaminase activity"/>
    <property type="evidence" value="ECO:0007669"/>
    <property type="project" value="UniProtKB-KW"/>
</dbReference>
<dbReference type="FunFam" id="2.40.30.110:FF:000003">
    <property type="entry name" value="Aminomethyltransferase"/>
    <property type="match status" value="1"/>
</dbReference>
<evidence type="ECO:0000259" key="9">
    <source>
        <dbReference type="Pfam" id="PF01571"/>
    </source>
</evidence>
<dbReference type="InterPro" id="IPR006223">
    <property type="entry name" value="GcvT"/>
</dbReference>
<evidence type="ECO:0000256" key="2">
    <source>
        <dbReference type="ARBA" id="ARBA00012616"/>
    </source>
</evidence>
<dbReference type="PIRSF" id="PIRSF006487">
    <property type="entry name" value="GcvT"/>
    <property type="match status" value="1"/>
</dbReference>
<keyword evidence="3 7" id="KW-0032">Aminotransferase</keyword>
<dbReference type="InterPro" id="IPR029043">
    <property type="entry name" value="GcvT/YgfZ_C"/>
</dbReference>
<feature type="binding site" evidence="8">
    <location>
        <position position="204"/>
    </location>
    <ligand>
        <name>substrate</name>
    </ligand>
</feature>
<proteinExistence type="inferred from homology"/>
<dbReference type="InterPro" id="IPR027266">
    <property type="entry name" value="TrmE/GcvT-like"/>
</dbReference>
<comment type="catalytic activity">
    <reaction evidence="6 7">
        <text>N(6)-[(R)-S(8)-aminomethyldihydrolipoyl]-L-lysyl-[protein] + (6S)-5,6,7,8-tetrahydrofolate = N(6)-[(R)-dihydrolipoyl]-L-lysyl-[protein] + (6R)-5,10-methylene-5,6,7,8-tetrahydrofolate + NH4(+)</text>
        <dbReference type="Rhea" id="RHEA:16945"/>
        <dbReference type="Rhea" id="RHEA-COMP:10475"/>
        <dbReference type="Rhea" id="RHEA-COMP:10492"/>
        <dbReference type="ChEBI" id="CHEBI:15636"/>
        <dbReference type="ChEBI" id="CHEBI:28938"/>
        <dbReference type="ChEBI" id="CHEBI:57453"/>
        <dbReference type="ChEBI" id="CHEBI:83100"/>
        <dbReference type="ChEBI" id="CHEBI:83143"/>
        <dbReference type="EC" id="2.1.2.10"/>
    </reaction>
</comment>
<organism evidence="11 12">
    <name type="scientific">Cyanobacterium stanieri (strain ATCC 29140 / PCC 7202)</name>
    <dbReference type="NCBI Taxonomy" id="292563"/>
    <lineage>
        <taxon>Bacteria</taxon>
        <taxon>Bacillati</taxon>
        <taxon>Cyanobacteriota</taxon>
        <taxon>Cyanophyceae</taxon>
        <taxon>Oscillatoriophycideae</taxon>
        <taxon>Chroococcales</taxon>
        <taxon>Geminocystaceae</taxon>
        <taxon>Cyanobacterium</taxon>
    </lineage>
</organism>
<dbReference type="GO" id="GO:0004047">
    <property type="term" value="F:aminomethyltransferase activity"/>
    <property type="evidence" value="ECO:0007669"/>
    <property type="project" value="UniProtKB-UniRule"/>
</dbReference>
<evidence type="ECO:0000256" key="8">
    <source>
        <dbReference type="PIRSR" id="PIRSR006487-1"/>
    </source>
</evidence>
<evidence type="ECO:0000256" key="5">
    <source>
        <dbReference type="ARBA" id="ARBA00031395"/>
    </source>
</evidence>
<evidence type="ECO:0000256" key="6">
    <source>
        <dbReference type="ARBA" id="ARBA00047665"/>
    </source>
</evidence>
<sequence length="367" mass="40991">MKSELLQTPLYPLSVEAKAKFTNFAGWEMAVQYEGLKKEHQAVREEAGMFDISHMGKFYLRGKNLRSSLGYLVPTDFSTMTEGKAQYSVLLNEHGGIIDDIIFYYQGCSDDGVESGVLIVNAATYEKDWNWLNTNLASKGIELLDKSQDLALVAIQGPRAEDYLQSFLGIDLSILSAFEHLTTTFEGQKVFVARTGYTGEDGFEVMTTTTVAQDMWRSHLEQGVTPCGLGARDTLRLEAGMSLYGQEIDETTTPLEAGLGWLVNLNREDDFMGREILVKQKQEGLTKKLVGLQMEGRYIARHGYLIKYNNNTVGEVTSGTLSPTLNSAIALGYLPVELSKLGQTVDIEIRGKLYRAKVVKKPFYRRK</sequence>
<dbReference type="Gene3D" id="3.30.1360.120">
    <property type="entry name" value="Probable tRNA modification gtpase trme, domain 1"/>
    <property type="match status" value="1"/>
</dbReference>
<dbReference type="InterPro" id="IPR022903">
    <property type="entry name" value="GcvT_bac"/>
</dbReference>
<evidence type="ECO:0000256" key="7">
    <source>
        <dbReference type="HAMAP-Rule" id="MF_00259"/>
    </source>
</evidence>
<dbReference type="SUPFAM" id="SSF101790">
    <property type="entry name" value="Aminomethyltransferase beta-barrel domain"/>
    <property type="match status" value="1"/>
</dbReference>
<dbReference type="NCBIfam" id="NF001567">
    <property type="entry name" value="PRK00389.1"/>
    <property type="match status" value="1"/>
</dbReference>
<dbReference type="GO" id="GO:0005829">
    <property type="term" value="C:cytosol"/>
    <property type="evidence" value="ECO:0007669"/>
    <property type="project" value="TreeGrafter"/>
</dbReference>
<dbReference type="EMBL" id="CP003940">
    <property type="protein sequence ID" value="AFZ46971.1"/>
    <property type="molecule type" value="Genomic_DNA"/>
</dbReference>
<dbReference type="Pfam" id="PF01571">
    <property type="entry name" value="GCV_T"/>
    <property type="match status" value="1"/>
</dbReference>
<dbReference type="STRING" id="292563.Cyast_1000"/>
<comment type="function">
    <text evidence="7">The glycine cleavage system catalyzes the degradation of glycine.</text>
</comment>
<feature type="domain" description="Aminomethyltransferase C-terminal" evidence="10">
    <location>
        <begin position="287"/>
        <end position="364"/>
    </location>
</feature>
<keyword evidence="4 7" id="KW-0808">Transferase</keyword>
<dbReference type="PATRIC" id="fig|292563.3.peg.1048"/>
<dbReference type="InterPro" id="IPR006222">
    <property type="entry name" value="GCVT_N"/>
</dbReference>
<dbReference type="GO" id="GO:0019464">
    <property type="term" value="P:glycine decarboxylation via glycine cleavage system"/>
    <property type="evidence" value="ECO:0007669"/>
    <property type="project" value="UniProtKB-UniRule"/>
</dbReference>
<gene>
    <name evidence="7" type="primary">gcvT</name>
    <name evidence="11" type="ordered locus">Cyast_1000</name>
</gene>
<dbReference type="Gene3D" id="3.30.70.1400">
    <property type="entry name" value="Aminomethyltransferase beta-barrel domains"/>
    <property type="match status" value="1"/>
</dbReference>
<keyword evidence="12" id="KW-1185">Reference proteome</keyword>
<accession>K9YJ45</accession>
<feature type="domain" description="GCVT N-terminal" evidence="9">
    <location>
        <begin position="11"/>
        <end position="266"/>
    </location>
</feature>
<dbReference type="HAMAP" id="MF_00259">
    <property type="entry name" value="GcvT"/>
    <property type="match status" value="1"/>
</dbReference>
<dbReference type="InterPro" id="IPR028896">
    <property type="entry name" value="GcvT/YgfZ/DmdA"/>
</dbReference>
<dbReference type="Pfam" id="PF08669">
    <property type="entry name" value="GCV_T_C"/>
    <property type="match status" value="1"/>
</dbReference>
<evidence type="ECO:0000259" key="10">
    <source>
        <dbReference type="Pfam" id="PF08669"/>
    </source>
</evidence>